<accession>A0A1R2CSL1</accession>
<keyword evidence="1" id="KW-0812">Transmembrane</keyword>
<evidence type="ECO:0000313" key="2">
    <source>
        <dbReference type="EMBL" id="OMJ91997.1"/>
    </source>
</evidence>
<feature type="transmembrane region" description="Helical" evidence="1">
    <location>
        <begin position="312"/>
        <end position="333"/>
    </location>
</feature>
<reference evidence="2 3" key="1">
    <citation type="submission" date="2016-11" db="EMBL/GenBank/DDBJ databases">
        <title>The macronuclear genome of Stentor coeruleus: a giant cell with tiny introns.</title>
        <authorList>
            <person name="Slabodnick M."/>
            <person name="Ruby J.G."/>
            <person name="Reiff S.B."/>
            <person name="Swart E.C."/>
            <person name="Gosai S."/>
            <person name="Prabakaran S."/>
            <person name="Witkowska E."/>
            <person name="Larue G.E."/>
            <person name="Fisher S."/>
            <person name="Freeman R.M."/>
            <person name="Gunawardena J."/>
            <person name="Chu W."/>
            <person name="Stover N.A."/>
            <person name="Gregory B.D."/>
            <person name="Nowacki M."/>
            <person name="Derisi J."/>
            <person name="Roy S.W."/>
            <person name="Marshall W.F."/>
            <person name="Sood P."/>
        </authorList>
    </citation>
    <scope>NUCLEOTIDE SEQUENCE [LARGE SCALE GENOMIC DNA]</scope>
    <source>
        <strain evidence="2">WM001</strain>
    </source>
</reference>
<dbReference type="PROSITE" id="PS51257">
    <property type="entry name" value="PROKAR_LIPOPROTEIN"/>
    <property type="match status" value="1"/>
</dbReference>
<evidence type="ECO:0000313" key="3">
    <source>
        <dbReference type="Proteomes" id="UP000187209"/>
    </source>
</evidence>
<comment type="caution">
    <text evidence="2">The sequence shown here is derived from an EMBL/GenBank/DDBJ whole genome shotgun (WGS) entry which is preliminary data.</text>
</comment>
<organism evidence="2 3">
    <name type="scientific">Stentor coeruleus</name>
    <dbReference type="NCBI Taxonomy" id="5963"/>
    <lineage>
        <taxon>Eukaryota</taxon>
        <taxon>Sar</taxon>
        <taxon>Alveolata</taxon>
        <taxon>Ciliophora</taxon>
        <taxon>Postciliodesmatophora</taxon>
        <taxon>Heterotrichea</taxon>
        <taxon>Heterotrichida</taxon>
        <taxon>Stentoridae</taxon>
        <taxon>Stentor</taxon>
    </lineage>
</organism>
<dbReference type="EMBL" id="MPUH01000070">
    <property type="protein sequence ID" value="OMJ91997.1"/>
    <property type="molecule type" value="Genomic_DNA"/>
</dbReference>
<name>A0A1R2CSL1_9CILI</name>
<gene>
    <name evidence="2" type="ORF">SteCoe_5314</name>
</gene>
<protein>
    <recommendedName>
        <fullName evidence="4">Transmembrane protein</fullName>
    </recommendedName>
</protein>
<keyword evidence="3" id="KW-1185">Reference proteome</keyword>
<evidence type="ECO:0000256" key="1">
    <source>
        <dbReference type="SAM" id="Phobius"/>
    </source>
</evidence>
<proteinExistence type="predicted"/>
<keyword evidence="1" id="KW-1133">Transmembrane helix</keyword>
<keyword evidence="1" id="KW-0472">Membrane</keyword>
<evidence type="ECO:0008006" key="4">
    <source>
        <dbReference type="Google" id="ProtNLM"/>
    </source>
</evidence>
<dbReference type="AlphaFoldDB" id="A0A1R2CSL1"/>
<sequence>MSKLNLFLISLSLACDISLKLQCDMFSQTSSCLSQSNCDILPSILSQNSDSSTSTSILIDDYATWSCPSSKSITCDNLSSNQLSSVDDQLKSSIKIGFSQCMKSQGCFLTTSTSYLISSIEPSKWSQIKSSSLELYKHSQYNQQNLVACSDCGNMIGDDYWECISEYCQTKSFNKYSDLSKSLYELTDKNPLKVVMLSLESKGLENKGCYVKCMKDVDGSDCLTGCVEDKEMNEDMKKSFENMRAIMSDQEQKDSFPEFIGGFWNYAKNCIEKNCKKGQEGCYEKCKSGFDEKITLNLQVLETKPGFVIRNYYVLLGLLSLVSCAGVLFIGIYRKGTFSYPKTQQVPYKILV</sequence>
<dbReference type="Proteomes" id="UP000187209">
    <property type="component" value="Unassembled WGS sequence"/>
</dbReference>